<reference evidence="3" key="1">
    <citation type="submission" date="2021-02" db="EMBL/GenBank/DDBJ databases">
        <authorList>
            <person name="Dougan E. K."/>
            <person name="Rhodes N."/>
            <person name="Thang M."/>
            <person name="Chan C."/>
        </authorList>
    </citation>
    <scope>NUCLEOTIDE SEQUENCE</scope>
</reference>
<name>A0A812RFE2_9DINO</name>
<feature type="transmembrane region" description="Helical" evidence="2">
    <location>
        <begin position="59"/>
        <end position="84"/>
    </location>
</feature>
<evidence type="ECO:0000313" key="3">
    <source>
        <dbReference type="EMBL" id="CAE7433391.1"/>
    </source>
</evidence>
<evidence type="ECO:0000313" key="4">
    <source>
        <dbReference type="Proteomes" id="UP000601435"/>
    </source>
</evidence>
<accession>A0A812RFE2</accession>
<dbReference type="OrthoDB" id="8062037at2759"/>
<feature type="region of interest" description="Disordered" evidence="1">
    <location>
        <begin position="205"/>
        <end position="224"/>
    </location>
</feature>
<dbReference type="Proteomes" id="UP000601435">
    <property type="component" value="Unassembled WGS sequence"/>
</dbReference>
<evidence type="ECO:0000256" key="1">
    <source>
        <dbReference type="SAM" id="MobiDB-lite"/>
    </source>
</evidence>
<keyword evidence="4" id="KW-1185">Reference proteome</keyword>
<sequence length="224" mass="23685">MSDPDFILGLAGFQVSRLLQDGPEVSALQALSFPHSHDFSEGPPPAELIREVRQLRCPLGVCFVSFLLCVLSQACCAVDGWNLYGAGPEVPTHCRPLKYWLSAYLASTLLPLTTSMALALPLGILAMATGTLVRALTPASCKNEAPSLWQFVDEVGAKGLVCLVGLLIIAGLCAATIFPAIRAIDARWGASGSAVTEVIEAIRDDQPPEVSPETASCLQRHASG</sequence>
<proteinExistence type="predicted"/>
<organism evidence="3 4">
    <name type="scientific">Symbiodinium necroappetens</name>
    <dbReference type="NCBI Taxonomy" id="1628268"/>
    <lineage>
        <taxon>Eukaryota</taxon>
        <taxon>Sar</taxon>
        <taxon>Alveolata</taxon>
        <taxon>Dinophyceae</taxon>
        <taxon>Suessiales</taxon>
        <taxon>Symbiodiniaceae</taxon>
        <taxon>Symbiodinium</taxon>
    </lineage>
</organism>
<keyword evidence="2" id="KW-0472">Membrane</keyword>
<keyword evidence="2" id="KW-0812">Transmembrane</keyword>
<dbReference type="EMBL" id="CAJNJA010018875">
    <property type="protein sequence ID" value="CAE7433391.1"/>
    <property type="molecule type" value="Genomic_DNA"/>
</dbReference>
<evidence type="ECO:0000256" key="2">
    <source>
        <dbReference type="SAM" id="Phobius"/>
    </source>
</evidence>
<dbReference type="AlphaFoldDB" id="A0A812RFE2"/>
<protein>
    <submittedName>
        <fullName evidence="3">Uncharacterized protein</fullName>
    </submittedName>
</protein>
<gene>
    <name evidence="3" type="ORF">SNEC2469_LOCUS11896</name>
</gene>
<feature type="transmembrane region" description="Helical" evidence="2">
    <location>
        <begin position="104"/>
        <end position="128"/>
    </location>
</feature>
<comment type="caution">
    <text evidence="3">The sequence shown here is derived from an EMBL/GenBank/DDBJ whole genome shotgun (WGS) entry which is preliminary data.</text>
</comment>
<feature type="transmembrane region" description="Helical" evidence="2">
    <location>
        <begin position="160"/>
        <end position="181"/>
    </location>
</feature>
<keyword evidence="2" id="KW-1133">Transmembrane helix</keyword>